<dbReference type="InterPro" id="IPR041916">
    <property type="entry name" value="Anti_sigma_zinc_sf"/>
</dbReference>
<accession>A0A094IRM8</accession>
<feature type="domain" description="Putative zinc-finger" evidence="2">
    <location>
        <begin position="8"/>
        <end position="41"/>
    </location>
</feature>
<protein>
    <recommendedName>
        <fullName evidence="2">Putative zinc-finger domain-containing protein</fullName>
    </recommendedName>
</protein>
<dbReference type="InterPro" id="IPR027383">
    <property type="entry name" value="Znf_put"/>
</dbReference>
<organism evidence="3 4">
    <name type="scientific">Pseudidiomarina atlantica</name>
    <dbReference type="NCBI Taxonomy" id="1517416"/>
    <lineage>
        <taxon>Bacteria</taxon>
        <taxon>Pseudomonadati</taxon>
        <taxon>Pseudomonadota</taxon>
        <taxon>Gammaproteobacteria</taxon>
        <taxon>Alteromonadales</taxon>
        <taxon>Idiomarinaceae</taxon>
        <taxon>Pseudidiomarina</taxon>
    </lineage>
</organism>
<evidence type="ECO:0000313" key="4">
    <source>
        <dbReference type="Proteomes" id="UP000053718"/>
    </source>
</evidence>
<dbReference type="OrthoDB" id="6237627at2"/>
<comment type="caution">
    <text evidence="3">The sequence shown here is derived from an EMBL/GenBank/DDBJ whole genome shotgun (WGS) entry which is preliminary data.</text>
</comment>
<keyword evidence="1" id="KW-1133">Transmembrane helix</keyword>
<feature type="transmembrane region" description="Helical" evidence="1">
    <location>
        <begin position="109"/>
        <end position="131"/>
    </location>
</feature>
<keyword evidence="1" id="KW-0812">Transmembrane</keyword>
<name>A0A094IRM8_9GAMM</name>
<dbReference type="Proteomes" id="UP000053718">
    <property type="component" value="Unassembled WGS sequence"/>
</dbReference>
<dbReference type="EMBL" id="JPIN01000001">
    <property type="protein sequence ID" value="KFZ29787.1"/>
    <property type="molecule type" value="Genomic_DNA"/>
</dbReference>
<gene>
    <name evidence="3" type="ORF">IDAT_01440</name>
</gene>
<reference evidence="3 4" key="1">
    <citation type="submission" date="2014-06" db="EMBL/GenBank/DDBJ databases">
        <title>Draft genome sequence of Idiomarina sp. MCCC 1A10513.</title>
        <authorList>
            <person name="Du J."/>
            <person name="Lai Q."/>
            <person name="Shao Z."/>
        </authorList>
    </citation>
    <scope>NUCLEOTIDE SEQUENCE [LARGE SCALE GENOMIC DNA]</scope>
    <source>
        <strain evidence="3 4">MCCC 1A10513</strain>
    </source>
</reference>
<dbReference type="Pfam" id="PF13490">
    <property type="entry name" value="zf-HC2"/>
    <property type="match status" value="1"/>
</dbReference>
<evidence type="ECO:0000256" key="1">
    <source>
        <dbReference type="SAM" id="Phobius"/>
    </source>
</evidence>
<evidence type="ECO:0000259" key="2">
    <source>
        <dbReference type="Pfam" id="PF13490"/>
    </source>
</evidence>
<dbReference type="Gene3D" id="1.10.10.1320">
    <property type="entry name" value="Anti-sigma factor, zinc-finger domain"/>
    <property type="match status" value="1"/>
</dbReference>
<dbReference type="eggNOG" id="COG5660">
    <property type="taxonomic scope" value="Bacteria"/>
</dbReference>
<sequence>MTEATRECALYEPLLSGALDNELTQQQQQLLQQHLQRCEYCSAKLAQLEQQSAALRAAQQTMPEPTMPHLQTTTTPVWQWLGWLLMLVGLLVIGGWAAYQYVQDASLPIWLKLAVGAVYLGLTVLFIGVAWQRKQQAKTDRYKKVQL</sequence>
<dbReference type="AlphaFoldDB" id="A0A094IRM8"/>
<keyword evidence="4" id="KW-1185">Reference proteome</keyword>
<dbReference type="RefSeq" id="WP_034729533.1">
    <property type="nucleotide sequence ID" value="NZ_JPIN01000001.1"/>
</dbReference>
<keyword evidence="1" id="KW-0472">Membrane</keyword>
<evidence type="ECO:0000313" key="3">
    <source>
        <dbReference type="EMBL" id="KFZ29787.1"/>
    </source>
</evidence>
<feature type="transmembrane region" description="Helical" evidence="1">
    <location>
        <begin position="77"/>
        <end position="97"/>
    </location>
</feature>
<dbReference type="STRING" id="1517416.IDAT_01440"/>
<proteinExistence type="predicted"/>